<dbReference type="Gene3D" id="1.20.1260.10">
    <property type="match status" value="2"/>
</dbReference>
<dbReference type="InterPro" id="IPR009078">
    <property type="entry name" value="Ferritin-like_SF"/>
</dbReference>
<organism evidence="1 2">
    <name type="scientific">Romboutsia ilealis</name>
    <dbReference type="NCBI Taxonomy" id="1115758"/>
    <lineage>
        <taxon>Bacteria</taxon>
        <taxon>Bacillati</taxon>
        <taxon>Bacillota</taxon>
        <taxon>Clostridia</taxon>
        <taxon>Peptostreptococcales</taxon>
        <taxon>Peptostreptococcaceae</taxon>
        <taxon>Romboutsia</taxon>
    </lineage>
</organism>
<dbReference type="GeneID" id="82205575"/>
<gene>
    <name evidence="1" type="ORF">CRIB_1541</name>
</gene>
<dbReference type="RefSeq" id="WP_180701691.1">
    <property type="nucleotide sequence ID" value="NZ_CAJUCR010000036.1"/>
</dbReference>
<dbReference type="KEGG" id="ril:CRIB_1541"/>
<dbReference type="GO" id="GO:0008199">
    <property type="term" value="F:ferric iron binding"/>
    <property type="evidence" value="ECO:0007669"/>
    <property type="project" value="InterPro"/>
</dbReference>
<dbReference type="EMBL" id="LN555523">
    <property type="protein sequence ID" value="CED94148.1"/>
    <property type="molecule type" value="Genomic_DNA"/>
</dbReference>
<evidence type="ECO:0000313" key="2">
    <source>
        <dbReference type="Proteomes" id="UP000245622"/>
    </source>
</evidence>
<name>A0A1V1I1Q6_9FIRM</name>
<proteinExistence type="predicted"/>
<sequence>MINYLYHANEPYPEIRVENKNQYYAEILMDDYAGFISEFSAVSQYMYHSLKSVKSIEYLSNMWRNISIVEMHHLDILGQLITLLGGKPIYRGSFSTSCQYWNGNFVYYGDNICNQLNADLKSEYQAIYNYENHICMIDDKYIRENLKRIILDEQIHIKYFESAIKKFC</sequence>
<dbReference type="Proteomes" id="UP000245622">
    <property type="component" value="Chromosome 1"/>
</dbReference>
<dbReference type="CDD" id="cd07908">
    <property type="entry name" value="Mn_catalase_like"/>
    <property type="match status" value="1"/>
</dbReference>
<dbReference type="AlphaFoldDB" id="A0A1V1I1Q6"/>
<dbReference type="InterPro" id="IPR012347">
    <property type="entry name" value="Ferritin-like"/>
</dbReference>
<dbReference type="SUPFAM" id="SSF47240">
    <property type="entry name" value="Ferritin-like"/>
    <property type="match status" value="1"/>
</dbReference>
<reference evidence="1 2" key="1">
    <citation type="submission" date="2014-04" db="EMBL/GenBank/DDBJ databases">
        <authorList>
            <person name="Hornung B.V."/>
        </authorList>
    </citation>
    <scope>NUCLEOTIDE SEQUENCE [LARGE SCALE GENOMIC DNA]</scope>
    <source>
        <strain evidence="1 2">CRIB</strain>
    </source>
</reference>
<protein>
    <submittedName>
        <fullName evidence="1">Mn-containing catalase</fullName>
    </submittedName>
</protein>
<accession>A0A1V1I1Q6</accession>
<keyword evidence="2" id="KW-1185">Reference proteome</keyword>
<evidence type="ECO:0000313" key="1">
    <source>
        <dbReference type="EMBL" id="CED94148.1"/>
    </source>
</evidence>